<evidence type="ECO:0000313" key="4">
    <source>
        <dbReference type="Proteomes" id="UP000650524"/>
    </source>
</evidence>
<feature type="domain" description="HD-GYP" evidence="2">
    <location>
        <begin position="66"/>
        <end position="262"/>
    </location>
</feature>
<protein>
    <submittedName>
        <fullName evidence="3">HD domain-containing protein</fullName>
    </submittedName>
</protein>
<dbReference type="Pfam" id="PF13487">
    <property type="entry name" value="HD_5"/>
    <property type="match status" value="1"/>
</dbReference>
<dbReference type="Gene3D" id="1.10.3210.10">
    <property type="entry name" value="Hypothetical protein af1432"/>
    <property type="match status" value="1"/>
</dbReference>
<evidence type="ECO:0000256" key="1">
    <source>
        <dbReference type="SAM" id="MobiDB-lite"/>
    </source>
</evidence>
<dbReference type="SUPFAM" id="SSF109604">
    <property type="entry name" value="HD-domain/PDEase-like"/>
    <property type="match status" value="1"/>
</dbReference>
<feature type="region of interest" description="Disordered" evidence="1">
    <location>
        <begin position="1"/>
        <end position="25"/>
    </location>
</feature>
<gene>
    <name evidence="3" type="ORF">H8E19_06785</name>
</gene>
<dbReference type="PROSITE" id="PS51832">
    <property type="entry name" value="HD_GYP"/>
    <property type="match status" value="1"/>
</dbReference>
<proteinExistence type="predicted"/>
<reference evidence="3 4" key="1">
    <citation type="submission" date="2020-08" db="EMBL/GenBank/DDBJ databases">
        <title>Bridging the membrane lipid divide: bacteria of the FCB group superphylum have the potential to synthesize archaeal ether lipids.</title>
        <authorList>
            <person name="Villanueva L."/>
            <person name="Von Meijenfeldt F.A.B."/>
            <person name="Westbye A.B."/>
            <person name="Yadav S."/>
            <person name="Hopmans E.C."/>
            <person name="Dutilh B.E."/>
            <person name="Sinninghe Damste J.S."/>
        </authorList>
    </citation>
    <scope>NUCLEOTIDE SEQUENCE [LARGE SCALE GENOMIC DNA]</scope>
    <source>
        <strain evidence="3">NIOZ-UU27</strain>
    </source>
</reference>
<name>A0A8J6T467_9DELT</name>
<dbReference type="InterPro" id="IPR037522">
    <property type="entry name" value="HD_GYP_dom"/>
</dbReference>
<dbReference type="Proteomes" id="UP000650524">
    <property type="component" value="Unassembled WGS sequence"/>
</dbReference>
<dbReference type="AlphaFoldDB" id="A0A8J6T467"/>
<organism evidence="3 4">
    <name type="scientific">Candidatus Desulfacyla euxinica</name>
    <dbReference type="NCBI Taxonomy" id="2841693"/>
    <lineage>
        <taxon>Bacteria</taxon>
        <taxon>Deltaproteobacteria</taxon>
        <taxon>Candidatus Desulfacyla</taxon>
    </lineage>
</organism>
<dbReference type="EMBL" id="JACNJD010000186">
    <property type="protein sequence ID" value="MBC8177097.1"/>
    <property type="molecule type" value="Genomic_DNA"/>
</dbReference>
<dbReference type="InterPro" id="IPR003607">
    <property type="entry name" value="HD/PDEase_dom"/>
</dbReference>
<comment type="caution">
    <text evidence="3">The sequence shown here is derived from an EMBL/GenBank/DDBJ whole genome shotgun (WGS) entry which is preliminary data.</text>
</comment>
<evidence type="ECO:0000313" key="3">
    <source>
        <dbReference type="EMBL" id="MBC8177097.1"/>
    </source>
</evidence>
<accession>A0A8J6T467</accession>
<dbReference type="CDD" id="cd00077">
    <property type="entry name" value="HDc"/>
    <property type="match status" value="1"/>
</dbReference>
<evidence type="ECO:0000259" key="2">
    <source>
        <dbReference type="PROSITE" id="PS51832"/>
    </source>
</evidence>
<dbReference type="PANTHER" id="PTHR43155:SF2">
    <property type="entry name" value="CYCLIC DI-GMP PHOSPHODIESTERASE PA4108"/>
    <property type="match status" value="1"/>
</dbReference>
<sequence length="319" mass="35799">MSVSSVRSVDEPIKPSGVDPQSTVRHDENIKTYYEQLLERARDVRDRVRAKQGIPASPILSILHPITIEDLIDQLYEYTVLYIEDNDLPSHSVCVTVACMKLAKGMGYDTKEILRLGLAAFFENVGMYLIPDTILKQEGKLDPRSLAVIRKHPELSAQVISQMGEAFHWLARVALQVHERSDGSGYPKGLSGDEISEFASIIGLVDIYMAMIRNRPYRKKYMETDAVKSVIGIDKGKFPNKIVKEFLAEISLFPVNSYVLLNNKAIGRVLSTDKNHPLKPVIELLYDGVGQKMKRGKIVHLSNSPLLRIVDTVGEEELP</sequence>
<dbReference type="PANTHER" id="PTHR43155">
    <property type="entry name" value="CYCLIC DI-GMP PHOSPHODIESTERASE PA4108-RELATED"/>
    <property type="match status" value="1"/>
</dbReference>